<keyword evidence="3" id="KW-1185">Reference proteome</keyword>
<sequence>MAASFTMTLGLTKLHRPEAPKPGPEPPPPHWAAEARGCLPCHRGIQNPHTLAVLKQRMPESLTKRCLSRLCGPRASKAAPKGSILLGVGPTLPHGYVVIGVRPQPTLQLHAFSNLPCLAPIPELVAPGRTARTLLIVCAGADEDCLCRPVDPAAVCSGLPPTVESRQGARHHTTIQQAQGATVEDPESWQRSASGVLSAPARALAARRRPIGWEPADRAVQTSARALVLCARTPAPAYPERAKPFARQGSWQS</sequence>
<accession>A0A136JI29</accession>
<dbReference type="InParanoid" id="A0A136JI29"/>
<dbReference type="AlphaFoldDB" id="A0A136JI29"/>
<evidence type="ECO:0000256" key="1">
    <source>
        <dbReference type="SAM" id="MobiDB-lite"/>
    </source>
</evidence>
<feature type="region of interest" description="Disordered" evidence="1">
    <location>
        <begin position="1"/>
        <end position="32"/>
    </location>
</feature>
<protein>
    <submittedName>
        <fullName evidence="2">Uncharacterized protein</fullName>
    </submittedName>
</protein>
<evidence type="ECO:0000313" key="2">
    <source>
        <dbReference type="EMBL" id="KXJ96804.1"/>
    </source>
</evidence>
<organism evidence="2 3">
    <name type="scientific">Microdochium bolleyi</name>
    <dbReference type="NCBI Taxonomy" id="196109"/>
    <lineage>
        <taxon>Eukaryota</taxon>
        <taxon>Fungi</taxon>
        <taxon>Dikarya</taxon>
        <taxon>Ascomycota</taxon>
        <taxon>Pezizomycotina</taxon>
        <taxon>Sordariomycetes</taxon>
        <taxon>Xylariomycetidae</taxon>
        <taxon>Xylariales</taxon>
        <taxon>Microdochiaceae</taxon>
        <taxon>Microdochium</taxon>
    </lineage>
</organism>
<reference evidence="3" key="1">
    <citation type="submission" date="2016-02" db="EMBL/GenBank/DDBJ databases">
        <title>Draft genome sequence of Microdochium bolleyi, a fungal endophyte of beachgrass.</title>
        <authorList>
            <consortium name="DOE Joint Genome Institute"/>
            <person name="David A.S."/>
            <person name="May G."/>
            <person name="Haridas S."/>
            <person name="Lim J."/>
            <person name="Wang M."/>
            <person name="Labutti K."/>
            <person name="Lipzen A."/>
            <person name="Barry K."/>
            <person name="Grigoriev I.V."/>
        </authorList>
    </citation>
    <scope>NUCLEOTIDE SEQUENCE [LARGE SCALE GENOMIC DNA]</scope>
    <source>
        <strain evidence="3">J235TASD1</strain>
    </source>
</reference>
<dbReference type="Proteomes" id="UP000070501">
    <property type="component" value="Unassembled WGS sequence"/>
</dbReference>
<feature type="compositionally biased region" description="Pro residues" evidence="1">
    <location>
        <begin position="20"/>
        <end position="30"/>
    </location>
</feature>
<proteinExistence type="predicted"/>
<dbReference type="EMBL" id="KQ964245">
    <property type="protein sequence ID" value="KXJ96804.1"/>
    <property type="molecule type" value="Genomic_DNA"/>
</dbReference>
<evidence type="ECO:0000313" key="3">
    <source>
        <dbReference type="Proteomes" id="UP000070501"/>
    </source>
</evidence>
<name>A0A136JI29_9PEZI</name>
<gene>
    <name evidence="2" type="ORF">Micbo1qcDRAFT_170577</name>
</gene>